<name>A0ABP6T2I3_9ACTN</name>
<accession>A0ABP6T2I3</accession>
<dbReference type="EMBL" id="BAAAYN010000033">
    <property type="protein sequence ID" value="GAA3391534.1"/>
    <property type="molecule type" value="Genomic_DNA"/>
</dbReference>
<organism evidence="1 2">
    <name type="scientific">Cryptosporangium minutisporangium</name>
    <dbReference type="NCBI Taxonomy" id="113569"/>
    <lineage>
        <taxon>Bacteria</taxon>
        <taxon>Bacillati</taxon>
        <taxon>Actinomycetota</taxon>
        <taxon>Actinomycetes</taxon>
        <taxon>Cryptosporangiales</taxon>
        <taxon>Cryptosporangiaceae</taxon>
        <taxon>Cryptosporangium</taxon>
    </lineage>
</organism>
<gene>
    <name evidence="1" type="ORF">GCM10020369_49850</name>
</gene>
<reference evidence="2" key="1">
    <citation type="journal article" date="2019" name="Int. J. Syst. Evol. Microbiol.">
        <title>The Global Catalogue of Microorganisms (GCM) 10K type strain sequencing project: providing services to taxonomists for standard genome sequencing and annotation.</title>
        <authorList>
            <consortium name="The Broad Institute Genomics Platform"/>
            <consortium name="The Broad Institute Genome Sequencing Center for Infectious Disease"/>
            <person name="Wu L."/>
            <person name="Ma J."/>
        </authorList>
    </citation>
    <scope>NUCLEOTIDE SEQUENCE [LARGE SCALE GENOMIC DNA]</scope>
    <source>
        <strain evidence="2">JCM 9458</strain>
    </source>
</reference>
<proteinExistence type="predicted"/>
<keyword evidence="2" id="KW-1185">Reference proteome</keyword>
<protein>
    <submittedName>
        <fullName evidence="1">Uncharacterized protein</fullName>
    </submittedName>
</protein>
<evidence type="ECO:0000313" key="1">
    <source>
        <dbReference type="EMBL" id="GAA3391534.1"/>
    </source>
</evidence>
<comment type="caution">
    <text evidence="1">The sequence shown here is derived from an EMBL/GenBank/DDBJ whole genome shotgun (WGS) entry which is preliminary data.</text>
</comment>
<dbReference type="Proteomes" id="UP001501676">
    <property type="component" value="Unassembled WGS sequence"/>
</dbReference>
<sequence>MIPPPEDRFRRSVERLTTLLSYWTPPRFSAAASPLLGDAVTALRSSSAASVDGEVPGCSVADQLHVVAQVLADLAADAEGRRRRPLPRPGEPSVLADQFAVLGNDLLTADVDPALLDRLADQLDTLRAAL</sequence>
<evidence type="ECO:0000313" key="2">
    <source>
        <dbReference type="Proteomes" id="UP001501676"/>
    </source>
</evidence>